<evidence type="ECO:0000256" key="2">
    <source>
        <dbReference type="ARBA" id="ARBA00007797"/>
    </source>
</evidence>
<organism evidence="6">
    <name type="scientific">Ceriodaphnia reticulata</name>
    <dbReference type="NCBI Taxonomy" id="302197"/>
    <lineage>
        <taxon>Eukaryota</taxon>
        <taxon>Metazoa</taxon>
        <taxon>Ecdysozoa</taxon>
        <taxon>Arthropoda</taxon>
        <taxon>Crustacea</taxon>
        <taxon>Branchiopoda</taxon>
        <taxon>Diplostraca</taxon>
        <taxon>Cladocera</taxon>
        <taxon>Anomopoda</taxon>
        <taxon>Daphniidae</taxon>
        <taxon>Ceriodaphnia</taxon>
    </lineage>
</organism>
<evidence type="ECO:0000256" key="1">
    <source>
        <dbReference type="ARBA" id="ARBA00004232"/>
    </source>
</evidence>
<keyword evidence="4" id="KW-0472">Membrane</keyword>
<accession>A0A4Y7LVF9</accession>
<dbReference type="InterPro" id="IPR016024">
    <property type="entry name" value="ARM-type_fold"/>
</dbReference>
<dbReference type="GO" id="GO:0042254">
    <property type="term" value="P:ribosome biogenesis"/>
    <property type="evidence" value="ECO:0007669"/>
    <property type="project" value="InterPro"/>
</dbReference>
<protein>
    <submittedName>
        <fullName evidence="6">EOG090X04ZD</fullName>
    </submittedName>
</protein>
<dbReference type="InterPro" id="IPR005612">
    <property type="entry name" value="CCAAT-binding_factor"/>
</dbReference>
<feature type="domain" description="CCAAT-binding factor" evidence="5">
    <location>
        <begin position="302"/>
        <end position="451"/>
    </location>
</feature>
<dbReference type="EMBL" id="LR003282">
    <property type="protein sequence ID" value="SVE72901.1"/>
    <property type="molecule type" value="mRNA"/>
</dbReference>
<proteinExistence type="evidence at transcript level"/>
<reference evidence="6" key="1">
    <citation type="submission" date="2018-08" db="EMBL/GenBank/DDBJ databases">
        <authorList>
            <person name="Cornetti L."/>
        </authorList>
    </citation>
    <scope>NUCLEOTIDE SEQUENCE</scope>
    <source>
        <strain evidence="6">OM-SAIQ-clone2</strain>
    </source>
</reference>
<dbReference type="AlphaFoldDB" id="A0A4Y7LVF9"/>
<evidence type="ECO:0000256" key="4">
    <source>
        <dbReference type="ARBA" id="ARBA00022989"/>
    </source>
</evidence>
<comment type="subcellular location">
    <subcellularLocation>
        <location evidence="1">Nucleus membrane</location>
        <topology evidence="1">Multi-pass membrane protein</topology>
    </subcellularLocation>
</comment>
<evidence type="ECO:0000313" key="6">
    <source>
        <dbReference type="EMBL" id="SVE72901.1"/>
    </source>
</evidence>
<name>A0A4Y7LVF9_9CRUS</name>
<sequence length="514" mass="59922">MAASSRKRESFKKQNQREIFESIKLQTKEVIQSRKNINHIIDIQTNLESDDSSVVKASIKALDKIFCHLTTNGSLTEEGPVLEKDADKKVREWSRERYQEFQDHLFKLIAAEQISLQEQALVSLMHLLQVEGQHPLQKLPEGKEHLFPLDLLEKLMVHMLSLEKEAAPVLTRFQEFMEYEDILFHLLRVLGKVLKTNSKVDETFLKNLIHLLEHITLHESPPKEEEKSKLFCSSKQHFRWNYPQAKKYFSAIWQQLLKHPLTPGLYKRVLVLLPDKVLPYLEKPLLLTDFLMESYRIGGAVSILALHGVFLLMQNYNLEYPDFYTKLYALLEPSVLFVKYRARFFYLLDLFMTSTHVPEYIAAAFAKRLSRLALVAPPNVLILLLHFVGNLLIRHRGLVRLTHNPENQTDVDDDPYIMSENDLVACKATESSLWEIKTLQSHALPEIANTAKFIDRELPKVEWDISQDLELTLEDLLEKELKRKIPEEDIPINFEKPTKFACVKHEKLSVYFEL</sequence>
<dbReference type="GO" id="GO:0030692">
    <property type="term" value="C:Noc4p-Nop14p complex"/>
    <property type="evidence" value="ECO:0007669"/>
    <property type="project" value="TreeGrafter"/>
</dbReference>
<dbReference type="PANTHER" id="PTHR12455:SF0">
    <property type="entry name" value="NUCLEOLAR COMPLEX PROTEIN 4 HOMOLOG"/>
    <property type="match status" value="1"/>
</dbReference>
<gene>
    <name evidence="6" type="primary">EOG090X04ZD</name>
</gene>
<keyword evidence="3" id="KW-0812">Transmembrane</keyword>
<dbReference type="InterPro" id="IPR027193">
    <property type="entry name" value="Noc4"/>
</dbReference>
<keyword evidence="4" id="KW-1133">Transmembrane helix</keyword>
<dbReference type="SUPFAM" id="SSF48371">
    <property type="entry name" value="ARM repeat"/>
    <property type="match status" value="1"/>
</dbReference>
<dbReference type="Pfam" id="PF03914">
    <property type="entry name" value="CBF"/>
    <property type="match status" value="1"/>
</dbReference>
<comment type="similarity">
    <text evidence="2">Belongs to the CBF/MAK21 family.</text>
</comment>
<dbReference type="GO" id="GO:0032040">
    <property type="term" value="C:small-subunit processome"/>
    <property type="evidence" value="ECO:0007669"/>
    <property type="project" value="TreeGrafter"/>
</dbReference>
<dbReference type="PANTHER" id="PTHR12455">
    <property type="entry name" value="NUCLEOLAR COMPLEX PROTEIN 4"/>
    <property type="match status" value="1"/>
</dbReference>
<evidence type="ECO:0000256" key="3">
    <source>
        <dbReference type="ARBA" id="ARBA00022692"/>
    </source>
</evidence>
<evidence type="ECO:0000259" key="5">
    <source>
        <dbReference type="Pfam" id="PF03914"/>
    </source>
</evidence>
<dbReference type="GO" id="GO:0031965">
    <property type="term" value="C:nuclear membrane"/>
    <property type="evidence" value="ECO:0007669"/>
    <property type="project" value="UniProtKB-SubCell"/>
</dbReference>